<dbReference type="Proteomes" id="UP000000304">
    <property type="component" value="Chromosome X"/>
</dbReference>
<dbReference type="EMBL" id="CM000366">
    <property type="protein sequence ID" value="EDX18001.1"/>
    <property type="molecule type" value="Genomic_DNA"/>
</dbReference>
<sequence length="69" mass="7724">MSLRNLMQLLQCSNGERWSGCSCLLGVGITITITITISNCNSISILPPWQGRKSKGKSFPRREFAYKTM</sequence>
<dbReference type="AlphaFoldDB" id="B4R5F6"/>
<organism evidence="1 2">
    <name type="scientific">Drosophila simulans</name>
    <name type="common">Fruit fly</name>
    <dbReference type="NCBI Taxonomy" id="7240"/>
    <lineage>
        <taxon>Eukaryota</taxon>
        <taxon>Metazoa</taxon>
        <taxon>Ecdysozoa</taxon>
        <taxon>Arthropoda</taxon>
        <taxon>Hexapoda</taxon>
        <taxon>Insecta</taxon>
        <taxon>Pterygota</taxon>
        <taxon>Neoptera</taxon>
        <taxon>Endopterygota</taxon>
        <taxon>Diptera</taxon>
        <taxon>Brachycera</taxon>
        <taxon>Muscomorpha</taxon>
        <taxon>Ephydroidea</taxon>
        <taxon>Drosophilidae</taxon>
        <taxon>Drosophila</taxon>
        <taxon>Sophophora</taxon>
    </lineage>
</organism>
<dbReference type="HOGENOM" id="CLU_2778617_0_0_1"/>
<reference evidence="1 2" key="1">
    <citation type="journal article" date="2007" name="Nature">
        <title>Evolution of genes and genomes on the Drosophila phylogeny.</title>
        <authorList>
            <consortium name="Drosophila 12 Genomes Consortium"/>
            <person name="Clark A.G."/>
            <person name="Eisen M.B."/>
            <person name="Smith D.R."/>
            <person name="Bergman C.M."/>
            <person name="Oliver B."/>
            <person name="Markow T.A."/>
            <person name="Kaufman T.C."/>
            <person name="Kellis M."/>
            <person name="Gelbart W."/>
            <person name="Iyer V.N."/>
            <person name="Pollard D.A."/>
            <person name="Sackton T.B."/>
            <person name="Larracuente A.M."/>
            <person name="Singh N.D."/>
            <person name="Abad J.P."/>
            <person name="Abt D.N."/>
            <person name="Adryan B."/>
            <person name="Aguade M."/>
            <person name="Akashi H."/>
            <person name="Anderson W.W."/>
            <person name="Aquadro C.F."/>
            <person name="Ardell D.H."/>
            <person name="Arguello R."/>
            <person name="Artieri C.G."/>
            <person name="Barbash D.A."/>
            <person name="Barker D."/>
            <person name="Barsanti P."/>
            <person name="Batterham P."/>
            <person name="Batzoglou S."/>
            <person name="Begun D."/>
            <person name="Bhutkar A."/>
            <person name="Blanco E."/>
            <person name="Bosak S.A."/>
            <person name="Bradley R.K."/>
            <person name="Brand A.D."/>
            <person name="Brent M.R."/>
            <person name="Brooks A.N."/>
            <person name="Brown R.H."/>
            <person name="Butlin R.K."/>
            <person name="Caggese C."/>
            <person name="Calvi B.R."/>
            <person name="Bernardo de Carvalho A."/>
            <person name="Caspi A."/>
            <person name="Castrezana S."/>
            <person name="Celniker S.E."/>
            <person name="Chang J.L."/>
            <person name="Chapple C."/>
            <person name="Chatterji S."/>
            <person name="Chinwalla A."/>
            <person name="Civetta A."/>
            <person name="Clifton S.W."/>
            <person name="Comeron J.M."/>
            <person name="Costello J.C."/>
            <person name="Coyne J.A."/>
            <person name="Daub J."/>
            <person name="David R.G."/>
            <person name="Delcher A.L."/>
            <person name="Delehaunty K."/>
            <person name="Do C.B."/>
            <person name="Ebling H."/>
            <person name="Edwards K."/>
            <person name="Eickbush T."/>
            <person name="Evans J.D."/>
            <person name="Filipski A."/>
            <person name="Findeiss S."/>
            <person name="Freyhult E."/>
            <person name="Fulton L."/>
            <person name="Fulton R."/>
            <person name="Garcia A.C."/>
            <person name="Gardiner A."/>
            <person name="Garfield D.A."/>
            <person name="Garvin B.E."/>
            <person name="Gibson G."/>
            <person name="Gilbert D."/>
            <person name="Gnerre S."/>
            <person name="Godfrey J."/>
            <person name="Good R."/>
            <person name="Gotea V."/>
            <person name="Gravely B."/>
            <person name="Greenberg A.J."/>
            <person name="Griffiths-Jones S."/>
            <person name="Gross S."/>
            <person name="Guigo R."/>
            <person name="Gustafson E.A."/>
            <person name="Haerty W."/>
            <person name="Hahn M.W."/>
            <person name="Halligan D.L."/>
            <person name="Halpern A.L."/>
            <person name="Halter G.M."/>
            <person name="Han M.V."/>
            <person name="Heger A."/>
            <person name="Hillier L."/>
            <person name="Hinrichs A.S."/>
            <person name="Holmes I."/>
            <person name="Hoskins R.A."/>
            <person name="Hubisz M.J."/>
            <person name="Hultmark D."/>
            <person name="Huntley M.A."/>
            <person name="Jaffe D.B."/>
            <person name="Jagadeeshan S."/>
            <person name="Jeck W.R."/>
            <person name="Johnson J."/>
            <person name="Jones C.D."/>
            <person name="Jordan W.C."/>
            <person name="Karpen G.H."/>
            <person name="Kataoka E."/>
            <person name="Keightley P.D."/>
            <person name="Kheradpour P."/>
            <person name="Kirkness E.F."/>
            <person name="Koerich L.B."/>
            <person name="Kristiansen K."/>
            <person name="Kudrna D."/>
            <person name="Kulathinal R.J."/>
            <person name="Kumar S."/>
            <person name="Kwok R."/>
            <person name="Lander E."/>
            <person name="Langley C.H."/>
            <person name="Lapoint R."/>
            <person name="Lazzaro B.P."/>
            <person name="Lee S.J."/>
            <person name="Levesque L."/>
            <person name="Li R."/>
            <person name="Lin C.F."/>
            <person name="Lin M.F."/>
            <person name="Lindblad-Toh K."/>
            <person name="Llopart A."/>
            <person name="Long M."/>
            <person name="Low L."/>
            <person name="Lozovsky E."/>
            <person name="Lu J."/>
            <person name="Luo M."/>
            <person name="Machado C.A."/>
            <person name="Makalowski W."/>
            <person name="Marzo M."/>
            <person name="Matsuda M."/>
            <person name="Matzkin L."/>
            <person name="McAllister B."/>
            <person name="McBride C.S."/>
            <person name="McKernan B."/>
            <person name="McKernan K."/>
            <person name="Mendez-Lago M."/>
            <person name="Minx P."/>
            <person name="Mollenhauer M.U."/>
            <person name="Montooth K."/>
            <person name="Mount S.M."/>
            <person name="Mu X."/>
            <person name="Myers E."/>
            <person name="Negre B."/>
            <person name="Newfeld S."/>
            <person name="Nielsen R."/>
            <person name="Noor M.A."/>
            <person name="O'Grady P."/>
            <person name="Pachter L."/>
            <person name="Papaceit M."/>
            <person name="Parisi M.J."/>
            <person name="Parisi M."/>
            <person name="Parts L."/>
            <person name="Pedersen J.S."/>
            <person name="Pesole G."/>
            <person name="Phillippy A.M."/>
            <person name="Ponting C.P."/>
            <person name="Pop M."/>
            <person name="Porcelli D."/>
            <person name="Powell J.R."/>
            <person name="Prohaska S."/>
            <person name="Pruitt K."/>
            <person name="Puig M."/>
            <person name="Quesneville H."/>
            <person name="Ram K.R."/>
            <person name="Rand D."/>
            <person name="Rasmussen M.D."/>
            <person name="Reed L.K."/>
            <person name="Reenan R."/>
            <person name="Reily A."/>
            <person name="Remington K.A."/>
            <person name="Rieger T.T."/>
            <person name="Ritchie M.G."/>
            <person name="Robin C."/>
            <person name="Rogers Y.H."/>
            <person name="Rohde C."/>
            <person name="Rozas J."/>
            <person name="Rubenfield M.J."/>
            <person name="Ruiz A."/>
            <person name="Russo S."/>
            <person name="Salzberg S.L."/>
            <person name="Sanchez-Gracia A."/>
            <person name="Saranga D.J."/>
            <person name="Sato H."/>
            <person name="Schaeffer S.W."/>
            <person name="Schatz M.C."/>
            <person name="Schlenke T."/>
            <person name="Schwartz R."/>
            <person name="Segarra C."/>
            <person name="Singh R.S."/>
            <person name="Sirot L."/>
            <person name="Sirota M."/>
            <person name="Sisneros N.B."/>
            <person name="Smith C.D."/>
            <person name="Smith T.F."/>
            <person name="Spieth J."/>
            <person name="Stage D.E."/>
            <person name="Stark A."/>
            <person name="Stephan W."/>
            <person name="Strausberg R.L."/>
            <person name="Strempel S."/>
            <person name="Sturgill D."/>
            <person name="Sutton G."/>
            <person name="Sutton G.G."/>
            <person name="Tao W."/>
            <person name="Teichmann S."/>
            <person name="Tobari Y.N."/>
            <person name="Tomimura Y."/>
            <person name="Tsolas J.M."/>
            <person name="Valente V.L."/>
            <person name="Venter E."/>
            <person name="Venter J.C."/>
            <person name="Vicario S."/>
            <person name="Vieira F.G."/>
            <person name="Vilella A.J."/>
            <person name="Villasante A."/>
            <person name="Walenz B."/>
            <person name="Wang J."/>
            <person name="Wasserman M."/>
            <person name="Watts T."/>
            <person name="Wilson D."/>
            <person name="Wilson R.K."/>
            <person name="Wing R.A."/>
            <person name="Wolfner M.F."/>
            <person name="Wong A."/>
            <person name="Wong G.K."/>
            <person name="Wu C.I."/>
            <person name="Wu G."/>
            <person name="Yamamoto D."/>
            <person name="Yang H.P."/>
            <person name="Yang S.P."/>
            <person name="Yorke J.A."/>
            <person name="Yoshida K."/>
            <person name="Zdobnov E."/>
            <person name="Zhang P."/>
            <person name="Zhang Y."/>
            <person name="Zimin A.V."/>
            <person name="Baldwin J."/>
            <person name="Abdouelleil A."/>
            <person name="Abdulkadir J."/>
            <person name="Abebe A."/>
            <person name="Abera B."/>
            <person name="Abreu J."/>
            <person name="Acer S.C."/>
            <person name="Aftuck L."/>
            <person name="Alexander A."/>
            <person name="An P."/>
            <person name="Anderson E."/>
            <person name="Anderson S."/>
            <person name="Arachi H."/>
            <person name="Azer M."/>
            <person name="Bachantsang P."/>
            <person name="Barry A."/>
            <person name="Bayul T."/>
            <person name="Berlin A."/>
            <person name="Bessette D."/>
            <person name="Bloom T."/>
            <person name="Blye J."/>
            <person name="Boguslavskiy L."/>
            <person name="Bonnet C."/>
            <person name="Boukhgalter B."/>
            <person name="Bourzgui I."/>
            <person name="Brown A."/>
            <person name="Cahill P."/>
            <person name="Channer S."/>
            <person name="Cheshatsang Y."/>
            <person name="Chuda L."/>
            <person name="Citroen M."/>
            <person name="Collymore A."/>
            <person name="Cooke P."/>
            <person name="Costello M."/>
            <person name="D'Aco K."/>
            <person name="Daza R."/>
            <person name="De Haan G."/>
            <person name="DeGray S."/>
            <person name="DeMaso C."/>
            <person name="Dhargay N."/>
            <person name="Dooley K."/>
            <person name="Dooley E."/>
            <person name="Doricent M."/>
            <person name="Dorje P."/>
            <person name="Dorjee K."/>
            <person name="Dupes A."/>
            <person name="Elong R."/>
            <person name="Falk J."/>
            <person name="Farina A."/>
            <person name="Faro S."/>
            <person name="Ferguson D."/>
            <person name="Fisher S."/>
            <person name="Foley C.D."/>
            <person name="Franke A."/>
            <person name="Friedrich D."/>
            <person name="Gadbois L."/>
            <person name="Gearin G."/>
            <person name="Gearin C.R."/>
            <person name="Giannoukos G."/>
            <person name="Goode T."/>
            <person name="Graham J."/>
            <person name="Grandbois E."/>
            <person name="Grewal S."/>
            <person name="Gyaltsen K."/>
            <person name="Hafez N."/>
            <person name="Hagos B."/>
            <person name="Hall J."/>
            <person name="Henson C."/>
            <person name="Hollinger A."/>
            <person name="Honan T."/>
            <person name="Huard M.D."/>
            <person name="Hughes L."/>
            <person name="Hurhula B."/>
            <person name="Husby M.E."/>
            <person name="Kamat A."/>
            <person name="Kanga B."/>
            <person name="Kashin S."/>
            <person name="Khazanovich D."/>
            <person name="Kisner P."/>
            <person name="Lance K."/>
            <person name="Lara M."/>
            <person name="Lee W."/>
            <person name="Lennon N."/>
            <person name="Letendre F."/>
            <person name="LeVine R."/>
            <person name="Lipovsky A."/>
            <person name="Liu X."/>
            <person name="Liu J."/>
            <person name="Liu S."/>
            <person name="Lokyitsang T."/>
            <person name="Lokyitsang Y."/>
            <person name="Lubonja R."/>
            <person name="Lui A."/>
            <person name="MacDonald P."/>
            <person name="Magnisalis V."/>
            <person name="Maru K."/>
            <person name="Matthews C."/>
            <person name="McCusker W."/>
            <person name="McDonough S."/>
            <person name="Mehta T."/>
            <person name="Meldrim J."/>
            <person name="Meneus L."/>
            <person name="Mihai O."/>
            <person name="Mihalev A."/>
            <person name="Mihova T."/>
            <person name="Mittelman R."/>
            <person name="Mlenga V."/>
            <person name="Montmayeur A."/>
            <person name="Mulrain L."/>
            <person name="Navidi A."/>
            <person name="Naylor J."/>
            <person name="Negash T."/>
            <person name="Nguyen T."/>
            <person name="Nguyen N."/>
            <person name="Nicol R."/>
            <person name="Norbu C."/>
            <person name="Norbu N."/>
            <person name="Novod N."/>
            <person name="O'Neill B."/>
            <person name="Osman S."/>
            <person name="Markiewicz E."/>
            <person name="Oyono O.L."/>
            <person name="Patti C."/>
            <person name="Phunkhang P."/>
            <person name="Pierre F."/>
            <person name="Priest M."/>
            <person name="Raghuraman S."/>
            <person name="Rege F."/>
            <person name="Reyes R."/>
            <person name="Rise C."/>
            <person name="Rogov P."/>
            <person name="Ross K."/>
            <person name="Ryan E."/>
            <person name="Settipalli S."/>
            <person name="Shea T."/>
            <person name="Sherpa N."/>
            <person name="Shi L."/>
            <person name="Shih D."/>
            <person name="Sparrow T."/>
            <person name="Spaulding J."/>
            <person name="Stalker J."/>
            <person name="Stange-Thomann N."/>
            <person name="Stavropoulos S."/>
            <person name="Stone C."/>
            <person name="Strader C."/>
            <person name="Tesfaye S."/>
            <person name="Thomson T."/>
            <person name="Thoulutsang Y."/>
            <person name="Thoulutsang D."/>
            <person name="Topham K."/>
            <person name="Topping I."/>
            <person name="Tsamla T."/>
            <person name="Vassiliev H."/>
            <person name="Vo A."/>
            <person name="Wangchuk T."/>
            <person name="Wangdi T."/>
            <person name="Weiand M."/>
            <person name="Wilkinson J."/>
            <person name="Wilson A."/>
            <person name="Yadav S."/>
            <person name="Young G."/>
            <person name="Yu Q."/>
            <person name="Zembek L."/>
            <person name="Zhong D."/>
            <person name="Zimmer A."/>
            <person name="Zwirko Z."/>
            <person name="Jaffe D.B."/>
            <person name="Alvarez P."/>
            <person name="Brockman W."/>
            <person name="Butler J."/>
            <person name="Chin C."/>
            <person name="Gnerre S."/>
            <person name="Grabherr M."/>
            <person name="Kleber M."/>
            <person name="Mauceli E."/>
            <person name="MacCallum I."/>
        </authorList>
    </citation>
    <scope>NUCLEOTIDE SEQUENCE [LARGE SCALE GENOMIC DNA]</scope>
    <source>
        <strain evidence="2">white501</strain>
    </source>
</reference>
<evidence type="ECO:0000313" key="2">
    <source>
        <dbReference type="Proteomes" id="UP000000304"/>
    </source>
</evidence>
<accession>B4R5F6</accession>
<gene>
    <name evidence="1" type="primary">Dsim\GD15788</name>
    <name evidence="1" type="ORF">Dsim_GD15788</name>
</gene>
<name>B4R5F6_DROSI</name>
<evidence type="ECO:0000313" key="1">
    <source>
        <dbReference type="EMBL" id="EDX18001.1"/>
    </source>
</evidence>
<proteinExistence type="predicted"/>
<keyword evidence="2" id="KW-1185">Reference proteome</keyword>
<protein>
    <submittedName>
        <fullName evidence="1">GD15788</fullName>
    </submittedName>
</protein>